<name>A0A1F6CMU7_9BACT</name>
<proteinExistence type="predicted"/>
<feature type="transmembrane region" description="Helical" evidence="1">
    <location>
        <begin position="57"/>
        <end position="79"/>
    </location>
</feature>
<dbReference type="EMBL" id="MFKV01000012">
    <property type="protein sequence ID" value="OGG50543.1"/>
    <property type="molecule type" value="Genomic_DNA"/>
</dbReference>
<keyword evidence="1" id="KW-0472">Membrane</keyword>
<keyword evidence="1" id="KW-0812">Transmembrane</keyword>
<organism evidence="2 3">
    <name type="scientific">Candidatus Kaiserbacteria bacterium RIFCSPHIGHO2_01_FULL_54_36</name>
    <dbReference type="NCBI Taxonomy" id="1798482"/>
    <lineage>
        <taxon>Bacteria</taxon>
        <taxon>Candidatus Kaiseribacteriota</taxon>
    </lineage>
</organism>
<comment type="caution">
    <text evidence="2">The sequence shown here is derived from an EMBL/GenBank/DDBJ whole genome shotgun (WGS) entry which is preliminary data.</text>
</comment>
<evidence type="ECO:0000256" key="1">
    <source>
        <dbReference type="SAM" id="Phobius"/>
    </source>
</evidence>
<gene>
    <name evidence="2" type="ORF">A2763_00415</name>
</gene>
<evidence type="ECO:0000313" key="3">
    <source>
        <dbReference type="Proteomes" id="UP000178370"/>
    </source>
</evidence>
<evidence type="ECO:0000313" key="2">
    <source>
        <dbReference type="EMBL" id="OGG50543.1"/>
    </source>
</evidence>
<accession>A0A1F6CMU7</accession>
<protein>
    <submittedName>
        <fullName evidence="2">Uncharacterized protein</fullName>
    </submittedName>
</protein>
<reference evidence="2 3" key="1">
    <citation type="journal article" date="2016" name="Nat. Commun.">
        <title>Thousands of microbial genomes shed light on interconnected biogeochemical processes in an aquifer system.</title>
        <authorList>
            <person name="Anantharaman K."/>
            <person name="Brown C.T."/>
            <person name="Hug L.A."/>
            <person name="Sharon I."/>
            <person name="Castelle C.J."/>
            <person name="Probst A.J."/>
            <person name="Thomas B.C."/>
            <person name="Singh A."/>
            <person name="Wilkins M.J."/>
            <person name="Karaoz U."/>
            <person name="Brodie E.L."/>
            <person name="Williams K.H."/>
            <person name="Hubbard S.S."/>
            <person name="Banfield J.F."/>
        </authorList>
    </citation>
    <scope>NUCLEOTIDE SEQUENCE [LARGE SCALE GENOMIC DNA]</scope>
</reference>
<dbReference type="AlphaFoldDB" id="A0A1F6CMU7"/>
<dbReference type="Proteomes" id="UP000178370">
    <property type="component" value="Unassembled WGS sequence"/>
</dbReference>
<feature type="transmembrane region" description="Helical" evidence="1">
    <location>
        <begin position="85"/>
        <end position="103"/>
    </location>
</feature>
<keyword evidence="1" id="KW-1133">Transmembrane helix</keyword>
<sequence length="226" mass="25854">MKINTKRIDHRVLQKLNCRGAAWFLQLCRHWQERTGYDPVSAEMHVARVAARRKRMIVIPLAVGITLMIINSGGVAFSVVEDMRIAWLLLAVAVFAFIFAHLADKKCHDGSRMYPSSALQFSEFLTTFFMLADKTPEDFGYGDIEQLKKVARTILLDKAKNAVQHERAAEYQSGELDLDPPLKSTAVLLKRQLIRIHRAFWDLGLARPDWADYWKEAERLLTAEAL</sequence>